<accession>A0AA35TUB4</accession>
<feature type="non-terminal residue" evidence="2">
    <location>
        <position position="207"/>
    </location>
</feature>
<comment type="caution">
    <text evidence="2">The sequence shown here is derived from an EMBL/GenBank/DDBJ whole genome shotgun (WGS) entry which is preliminary data.</text>
</comment>
<dbReference type="Proteomes" id="UP001174909">
    <property type="component" value="Unassembled WGS sequence"/>
</dbReference>
<evidence type="ECO:0000256" key="1">
    <source>
        <dbReference type="SAM" id="SignalP"/>
    </source>
</evidence>
<dbReference type="EMBL" id="CASHTH010004078">
    <property type="protein sequence ID" value="CAI8053211.1"/>
    <property type="molecule type" value="Genomic_DNA"/>
</dbReference>
<dbReference type="AlphaFoldDB" id="A0AA35TUB4"/>
<gene>
    <name evidence="2" type="ORF">GBAR_LOCUS29101</name>
</gene>
<organism evidence="2 3">
    <name type="scientific">Geodia barretti</name>
    <name type="common">Barrett's horny sponge</name>
    <dbReference type="NCBI Taxonomy" id="519541"/>
    <lineage>
        <taxon>Eukaryota</taxon>
        <taxon>Metazoa</taxon>
        <taxon>Porifera</taxon>
        <taxon>Demospongiae</taxon>
        <taxon>Heteroscleromorpha</taxon>
        <taxon>Tetractinellida</taxon>
        <taxon>Astrophorina</taxon>
        <taxon>Geodiidae</taxon>
        <taxon>Geodia</taxon>
    </lineage>
</organism>
<evidence type="ECO:0000313" key="2">
    <source>
        <dbReference type="EMBL" id="CAI8053211.1"/>
    </source>
</evidence>
<feature type="signal peptide" evidence="1">
    <location>
        <begin position="1"/>
        <end position="22"/>
    </location>
</feature>
<reference evidence="2" key="1">
    <citation type="submission" date="2023-03" db="EMBL/GenBank/DDBJ databases">
        <authorList>
            <person name="Steffen K."/>
            <person name="Cardenas P."/>
        </authorList>
    </citation>
    <scope>NUCLEOTIDE SEQUENCE</scope>
</reference>
<sequence>MLFKALVGLLLATSHNFLAAEGACNFPPDYLPPDLSSITNTAIQDTVYVYTDTFGNCSGCVTELSVCYVAYSTPNPMKVFVVDDENTIVHVHSFTGPTTSTENMDTYCEPFGSFSLCCSYLPLAPSEQFVVRSTDHYGVWYSEQLAFRASNEERGHYVTPELTPLEVGVNINSSIYDILKIYFHLIISPGPCETNTSPTVSLETTPP</sequence>
<evidence type="ECO:0000313" key="3">
    <source>
        <dbReference type="Proteomes" id="UP001174909"/>
    </source>
</evidence>
<protein>
    <submittedName>
        <fullName evidence="2">Uncharacterized protein</fullName>
    </submittedName>
</protein>
<keyword evidence="3" id="KW-1185">Reference proteome</keyword>
<name>A0AA35TUB4_GEOBA</name>
<feature type="chain" id="PRO_5041458185" evidence="1">
    <location>
        <begin position="23"/>
        <end position="207"/>
    </location>
</feature>
<keyword evidence="1" id="KW-0732">Signal</keyword>
<proteinExistence type="predicted"/>